<feature type="transmembrane region" description="Helical" evidence="1">
    <location>
        <begin position="123"/>
        <end position="143"/>
    </location>
</feature>
<feature type="transmembrane region" description="Helical" evidence="1">
    <location>
        <begin position="155"/>
        <end position="181"/>
    </location>
</feature>
<feature type="transmembrane region" description="Helical" evidence="1">
    <location>
        <begin position="5"/>
        <end position="23"/>
    </location>
</feature>
<evidence type="ECO:0000313" key="2">
    <source>
        <dbReference type="EMBL" id="CUN33211.1"/>
    </source>
</evidence>
<feature type="transmembrane region" description="Helical" evidence="1">
    <location>
        <begin position="372"/>
        <end position="396"/>
    </location>
</feature>
<feature type="transmembrane region" description="Helical" evidence="1">
    <location>
        <begin position="346"/>
        <end position="366"/>
    </location>
</feature>
<keyword evidence="1" id="KW-0472">Membrane</keyword>
<dbReference type="Proteomes" id="UP000463337">
    <property type="component" value="Unassembled WGS sequence"/>
</dbReference>
<evidence type="ECO:0000256" key="1">
    <source>
        <dbReference type="SAM" id="Phobius"/>
    </source>
</evidence>
<dbReference type="EMBL" id="WKLT01000034">
    <property type="protein sequence ID" value="MRY60444.1"/>
    <property type="molecule type" value="Genomic_DNA"/>
</dbReference>
<keyword evidence="1" id="KW-1133">Transmembrane helix</keyword>
<reference evidence="2 5" key="1">
    <citation type="submission" date="2015-09" db="EMBL/GenBank/DDBJ databases">
        <authorList>
            <consortium name="Pathogen Informatics"/>
        </authorList>
    </citation>
    <scope>NUCLEOTIDE SEQUENCE [LARGE SCALE GENOMIC DNA]</scope>
    <source>
        <strain evidence="2 5">2789STDY5608872</strain>
    </source>
</reference>
<dbReference type="Proteomes" id="UP000461276">
    <property type="component" value="Unassembled WGS sequence"/>
</dbReference>
<feature type="transmembrane region" description="Helical" evidence="1">
    <location>
        <begin position="319"/>
        <end position="339"/>
    </location>
</feature>
<evidence type="ECO:0000313" key="3">
    <source>
        <dbReference type="EMBL" id="MRY60444.1"/>
    </source>
</evidence>
<keyword evidence="1" id="KW-0812">Transmembrane</keyword>
<feature type="transmembrane region" description="Helical" evidence="1">
    <location>
        <begin position="38"/>
        <end position="57"/>
    </location>
</feature>
<evidence type="ECO:0000313" key="6">
    <source>
        <dbReference type="Proteomes" id="UP000461276"/>
    </source>
</evidence>
<name>A0A173W1A1_PARDI</name>
<accession>A0A173W1A1</accession>
<feature type="transmembrane region" description="Helical" evidence="1">
    <location>
        <begin position="193"/>
        <end position="211"/>
    </location>
</feature>
<feature type="transmembrane region" description="Helical" evidence="1">
    <location>
        <begin position="78"/>
        <end position="96"/>
    </location>
</feature>
<evidence type="ECO:0000313" key="4">
    <source>
        <dbReference type="EMBL" id="MRY95893.1"/>
    </source>
</evidence>
<evidence type="ECO:0000313" key="5">
    <source>
        <dbReference type="Proteomes" id="UP000095591"/>
    </source>
</evidence>
<gene>
    <name evidence="2" type="ORF">ERS852429_04308</name>
    <name evidence="3" type="ORF">GKD59_21580</name>
    <name evidence="4" type="ORF">GKD67_22190</name>
</gene>
<protein>
    <recommendedName>
        <fullName evidence="8">Oligosaccharide repeat unit polymerase</fullName>
    </recommendedName>
</protein>
<evidence type="ECO:0008006" key="8">
    <source>
        <dbReference type="Google" id="ProtNLM"/>
    </source>
</evidence>
<dbReference type="AlphaFoldDB" id="A0A173W1A1"/>
<evidence type="ECO:0000313" key="7">
    <source>
        <dbReference type="Proteomes" id="UP000463337"/>
    </source>
</evidence>
<dbReference type="EMBL" id="CYXP01000015">
    <property type="protein sequence ID" value="CUN33211.1"/>
    <property type="molecule type" value="Genomic_DNA"/>
</dbReference>
<feature type="transmembrane region" description="Helical" evidence="1">
    <location>
        <begin position="287"/>
        <end position="307"/>
    </location>
</feature>
<dbReference type="Proteomes" id="UP000095591">
    <property type="component" value="Unassembled WGS sequence"/>
</dbReference>
<reference evidence="6 7" key="2">
    <citation type="journal article" date="2019" name="Nat. Med.">
        <title>A library of human gut bacterial isolates paired with longitudinal multiomics data enables mechanistic microbiome research.</title>
        <authorList>
            <person name="Poyet M."/>
            <person name="Groussin M."/>
            <person name="Gibbons S.M."/>
            <person name="Avila-Pacheco J."/>
            <person name="Jiang X."/>
            <person name="Kearney S.M."/>
            <person name="Perrotta A.R."/>
            <person name="Berdy B."/>
            <person name="Zhao S."/>
            <person name="Lieberman T.D."/>
            <person name="Swanson P.K."/>
            <person name="Smith M."/>
            <person name="Roesemann S."/>
            <person name="Alexander J.E."/>
            <person name="Rich S.A."/>
            <person name="Livny J."/>
            <person name="Vlamakis H."/>
            <person name="Clish C."/>
            <person name="Bullock K."/>
            <person name="Deik A."/>
            <person name="Scott J."/>
            <person name="Pierce K.A."/>
            <person name="Xavier R.J."/>
            <person name="Alm E.J."/>
        </authorList>
    </citation>
    <scope>NUCLEOTIDE SEQUENCE [LARGE SCALE GENOMIC DNA]</scope>
    <source>
        <strain evidence="3 7">BIOML-A41</strain>
        <strain evidence="4 6">BIOML-A9</strain>
    </source>
</reference>
<dbReference type="EMBL" id="WKMY01000030">
    <property type="protein sequence ID" value="MRY95893.1"/>
    <property type="molecule type" value="Genomic_DNA"/>
</dbReference>
<proteinExistence type="predicted"/>
<organism evidence="2 5">
    <name type="scientific">Parabacteroides distasonis</name>
    <dbReference type="NCBI Taxonomy" id="823"/>
    <lineage>
        <taxon>Bacteria</taxon>
        <taxon>Pseudomonadati</taxon>
        <taxon>Bacteroidota</taxon>
        <taxon>Bacteroidia</taxon>
        <taxon>Bacteroidales</taxon>
        <taxon>Tannerellaceae</taxon>
        <taxon>Parabacteroides</taxon>
    </lineage>
</organism>
<sequence>MQFLIYFLMIFMFTFLPVVGILVEDQNSIYGLEHLKNANLIHICIMYVGLLLAYMKIKQKGYFWEKVNNGDLYIPEKLFEKVACVAVLFVLFQFSFQGHMILSGVDRGIVRSSIGVWGPLTTYVGRFGMPALLSLSTVLYFYIYDHSKKINRQYVIVVICGILVAIMAGGKANIVMMFLPVILQCGGFLKKRYLVTFVLFGALSIVIVGMFQMNMSFAQSVSYNIYRATSLSNMGTLCVWDKFPTGDPQAYMSLLIGLGERIISFLFDVDRHSVEFLKFSLPRYITYLYYGNAQGAIDGVVNLTITSFGEAVYWFGRKFYFIASLIFAFVLYKISIWVFKTRKKDYLLKNVIVSVFFTSLCLGWLNSTSGCFLSYFFGFTSLVYLFGTYMLIKYVLKGSSLNK</sequence>